<name>A0ABW1E9W2_9BACT</name>
<evidence type="ECO:0000256" key="2">
    <source>
        <dbReference type="SAM" id="SignalP"/>
    </source>
</evidence>
<feature type="chain" id="PRO_5046124966" evidence="2">
    <location>
        <begin position="21"/>
        <end position="578"/>
    </location>
</feature>
<evidence type="ECO:0000259" key="3">
    <source>
        <dbReference type="Pfam" id="PF01425"/>
    </source>
</evidence>
<comment type="caution">
    <text evidence="4">The sequence shown here is derived from an EMBL/GenBank/DDBJ whole genome shotgun (WGS) entry which is preliminary data.</text>
</comment>
<feature type="compositionally biased region" description="Basic and acidic residues" evidence="1">
    <location>
        <begin position="283"/>
        <end position="296"/>
    </location>
</feature>
<dbReference type="Gene3D" id="3.90.1300.10">
    <property type="entry name" value="Amidase signature (AS) domain"/>
    <property type="match status" value="1"/>
</dbReference>
<gene>
    <name evidence="4" type="ORF">ACFPT7_01960</name>
</gene>
<dbReference type="InterPro" id="IPR036928">
    <property type="entry name" value="AS_sf"/>
</dbReference>
<dbReference type="InterPro" id="IPR023631">
    <property type="entry name" value="Amidase_dom"/>
</dbReference>
<feature type="region of interest" description="Disordered" evidence="1">
    <location>
        <begin position="275"/>
        <end position="301"/>
    </location>
</feature>
<keyword evidence="2" id="KW-0732">Signal</keyword>
<evidence type="ECO:0000256" key="1">
    <source>
        <dbReference type="SAM" id="MobiDB-lite"/>
    </source>
</evidence>
<evidence type="ECO:0000313" key="4">
    <source>
        <dbReference type="EMBL" id="MFC5861051.1"/>
    </source>
</evidence>
<sequence>MRKSSLFTLIAIGVSSLSSAQSSKPVPTQIAPTQIDRDLFEVTVPKLESLYAAHKYTITQVVEWHLARIHRYNGIYRPVETVMEKDALAQAAKEDAESSSASHGPLWGIPIVIKANTSIKGQITTDGWAGYIIPRKQLIAPQDATVVARLRAAGAILIGHTNMPDFAASDTNRSSSFGRTGNAYDVRFSPGGSSGGTVTAVTSDMAVLGNGTDTGNSIRMPSATSAVIGVFPTRGLVSTAGIAPLDWLLDNTGPIARNVTDAAIALDVMAGIGSSGHPTPDPADPRTADSATKAERGPYTNYLKPGSLKGKRFGVPSFILHGRDVPFQGLAATVSADAAETEEEHDTTPLRPETRAAFLKSIEALRAAGAEIVFDDNLLPDSFAKTASRVGTLPYIREGTESFLKNYGPSYYHSIEEYEKFTGHKIPEVISGYQQTTDRRGLPAQPPSLLESDPSAQANYYDPREKTLQIYLDTLDRYHLDAYVYPATQMPPPDETMPQDGGISGGPHSETSWANIIGVPAVVVVGGWYPGGLPFGLEISTRPWHDGDLLSWAYDYEQHTHYRHPPVLVQQGLLPNAP</sequence>
<evidence type="ECO:0000313" key="5">
    <source>
        <dbReference type="Proteomes" id="UP001596091"/>
    </source>
</evidence>
<dbReference type="Pfam" id="PF01425">
    <property type="entry name" value="Amidase"/>
    <property type="match status" value="1"/>
</dbReference>
<accession>A0ABW1E9W2</accession>
<feature type="region of interest" description="Disordered" evidence="1">
    <location>
        <begin position="434"/>
        <end position="457"/>
    </location>
</feature>
<dbReference type="Proteomes" id="UP001596091">
    <property type="component" value="Unassembled WGS sequence"/>
</dbReference>
<reference evidence="5" key="1">
    <citation type="journal article" date="2019" name="Int. J. Syst. Evol. Microbiol.">
        <title>The Global Catalogue of Microorganisms (GCM) 10K type strain sequencing project: providing services to taxonomists for standard genome sequencing and annotation.</title>
        <authorList>
            <consortium name="The Broad Institute Genomics Platform"/>
            <consortium name="The Broad Institute Genome Sequencing Center for Infectious Disease"/>
            <person name="Wu L."/>
            <person name="Ma J."/>
        </authorList>
    </citation>
    <scope>NUCLEOTIDE SEQUENCE [LARGE SCALE GENOMIC DNA]</scope>
    <source>
        <strain evidence="5">JCM 4087</strain>
    </source>
</reference>
<feature type="domain" description="Amidase" evidence="3">
    <location>
        <begin position="61"/>
        <end position="292"/>
    </location>
</feature>
<feature type="signal peptide" evidence="2">
    <location>
        <begin position="1"/>
        <end position="20"/>
    </location>
</feature>
<organism evidence="4 5">
    <name type="scientific">Acidicapsa dinghuensis</name>
    <dbReference type="NCBI Taxonomy" id="2218256"/>
    <lineage>
        <taxon>Bacteria</taxon>
        <taxon>Pseudomonadati</taxon>
        <taxon>Acidobacteriota</taxon>
        <taxon>Terriglobia</taxon>
        <taxon>Terriglobales</taxon>
        <taxon>Acidobacteriaceae</taxon>
        <taxon>Acidicapsa</taxon>
    </lineage>
</organism>
<dbReference type="PANTHER" id="PTHR42678">
    <property type="entry name" value="AMIDASE"/>
    <property type="match status" value="1"/>
</dbReference>
<protein>
    <submittedName>
        <fullName evidence="4">Amidase</fullName>
    </submittedName>
</protein>
<dbReference type="EMBL" id="JBHSPH010000001">
    <property type="protein sequence ID" value="MFC5861051.1"/>
    <property type="molecule type" value="Genomic_DNA"/>
</dbReference>
<dbReference type="SUPFAM" id="SSF75304">
    <property type="entry name" value="Amidase signature (AS) enzymes"/>
    <property type="match status" value="1"/>
</dbReference>
<proteinExistence type="predicted"/>
<dbReference type="RefSeq" id="WP_263334553.1">
    <property type="nucleotide sequence ID" value="NZ_JAGSYH010000002.1"/>
</dbReference>
<dbReference type="PANTHER" id="PTHR42678:SF34">
    <property type="entry name" value="OS04G0183300 PROTEIN"/>
    <property type="match status" value="1"/>
</dbReference>
<keyword evidence="5" id="KW-1185">Reference proteome</keyword>